<protein>
    <submittedName>
        <fullName evidence="2">Uncharacterized protein</fullName>
    </submittedName>
</protein>
<organism evidence="2 3">
    <name type="scientific">Protopolystoma xenopodis</name>
    <dbReference type="NCBI Taxonomy" id="117903"/>
    <lineage>
        <taxon>Eukaryota</taxon>
        <taxon>Metazoa</taxon>
        <taxon>Spiralia</taxon>
        <taxon>Lophotrochozoa</taxon>
        <taxon>Platyhelminthes</taxon>
        <taxon>Monogenea</taxon>
        <taxon>Polyopisthocotylea</taxon>
        <taxon>Polystomatidea</taxon>
        <taxon>Polystomatidae</taxon>
        <taxon>Protopolystoma</taxon>
    </lineage>
</organism>
<feature type="compositionally biased region" description="Polar residues" evidence="1">
    <location>
        <begin position="94"/>
        <end position="106"/>
    </location>
</feature>
<evidence type="ECO:0000313" key="2">
    <source>
        <dbReference type="EMBL" id="VEL15347.1"/>
    </source>
</evidence>
<dbReference type="EMBL" id="CAAALY010024284">
    <property type="protein sequence ID" value="VEL15347.1"/>
    <property type="molecule type" value="Genomic_DNA"/>
</dbReference>
<dbReference type="AlphaFoldDB" id="A0A448WM99"/>
<evidence type="ECO:0000313" key="3">
    <source>
        <dbReference type="Proteomes" id="UP000784294"/>
    </source>
</evidence>
<proteinExistence type="predicted"/>
<evidence type="ECO:0000256" key="1">
    <source>
        <dbReference type="SAM" id="MobiDB-lite"/>
    </source>
</evidence>
<dbReference type="Proteomes" id="UP000784294">
    <property type="component" value="Unassembled WGS sequence"/>
</dbReference>
<name>A0A448WM99_9PLAT</name>
<accession>A0A448WM99</accession>
<keyword evidence="3" id="KW-1185">Reference proteome</keyword>
<feature type="region of interest" description="Disordered" evidence="1">
    <location>
        <begin position="1"/>
        <end position="27"/>
    </location>
</feature>
<feature type="compositionally biased region" description="Polar residues" evidence="1">
    <location>
        <begin position="113"/>
        <end position="127"/>
    </location>
</feature>
<gene>
    <name evidence="2" type="ORF">PXEA_LOCUS8787</name>
</gene>
<sequence>MVPPTPPPARRQLPLPSSHLGPPVPPVHSSFIRGTTASLASAGPAWAQPALATAVVMNDQATGPRLMAPKQKHSNPSGLFDQAGPTPTAGYQPRPSQQDYHAQQTYPKHHHQLQQTYARQEPQHQNQHNSYISNHKLQQPPQETSTSRLLCPFRAPVPREPESPISPILAQEGQMKHRLQKRQTKLICKLDGGNS</sequence>
<feature type="region of interest" description="Disordered" evidence="1">
    <location>
        <begin position="62"/>
        <end position="127"/>
    </location>
</feature>
<comment type="caution">
    <text evidence="2">The sequence shown here is derived from an EMBL/GenBank/DDBJ whole genome shotgun (WGS) entry which is preliminary data.</text>
</comment>
<reference evidence="2" key="1">
    <citation type="submission" date="2018-11" db="EMBL/GenBank/DDBJ databases">
        <authorList>
            <consortium name="Pathogen Informatics"/>
        </authorList>
    </citation>
    <scope>NUCLEOTIDE SEQUENCE</scope>
</reference>